<evidence type="ECO:0000313" key="3">
    <source>
        <dbReference type="EMBL" id="PSC74230.1"/>
    </source>
</evidence>
<dbReference type="InterPro" id="IPR001012">
    <property type="entry name" value="UBX_dom"/>
</dbReference>
<dbReference type="SMART" id="SM00166">
    <property type="entry name" value="UBX"/>
    <property type="match status" value="1"/>
</dbReference>
<dbReference type="EMBL" id="LHPF02000005">
    <property type="protein sequence ID" value="PSC74230.1"/>
    <property type="molecule type" value="Genomic_DNA"/>
</dbReference>
<feature type="compositionally biased region" description="Low complexity" evidence="1">
    <location>
        <begin position="105"/>
        <end position="136"/>
    </location>
</feature>
<evidence type="ECO:0000256" key="1">
    <source>
        <dbReference type="SAM" id="MobiDB-lite"/>
    </source>
</evidence>
<reference evidence="3 4" key="1">
    <citation type="journal article" date="2018" name="Plant J.">
        <title>Genome sequences of Chlorella sorokiniana UTEX 1602 and Micractinium conductrix SAG 241.80: implications to maltose excretion by a green alga.</title>
        <authorList>
            <person name="Arriola M.B."/>
            <person name="Velmurugan N."/>
            <person name="Zhang Y."/>
            <person name="Plunkett M.H."/>
            <person name="Hondzo H."/>
            <person name="Barney B.M."/>
        </authorList>
    </citation>
    <scope>NUCLEOTIDE SEQUENCE [LARGE SCALE GENOMIC DNA]</scope>
    <source>
        <strain evidence="3 4">SAG 241.80</strain>
    </source>
</reference>
<evidence type="ECO:0000259" key="2">
    <source>
        <dbReference type="PROSITE" id="PS50033"/>
    </source>
</evidence>
<feature type="compositionally biased region" description="Basic and acidic residues" evidence="1">
    <location>
        <begin position="160"/>
        <end position="176"/>
    </location>
</feature>
<proteinExistence type="predicted"/>
<dbReference type="InterPro" id="IPR050730">
    <property type="entry name" value="UBX_domain-protein"/>
</dbReference>
<dbReference type="PANTHER" id="PTHR23322">
    <property type="entry name" value="FAS-ASSOCIATED PROTEIN"/>
    <property type="match status" value="1"/>
</dbReference>
<dbReference type="Proteomes" id="UP000239649">
    <property type="component" value="Unassembled WGS sequence"/>
</dbReference>
<sequence length="463" mass="49761">MDRDEALMLFESLTAAPPHVAEHVLEAHGWEVNSAVEWYLESGGVGHGAGPAGEAAAGFGAAPEFDADAAFGGEAGFAVAAASPPDYIEEPDDEVVVEEEPEAQRPGPAALRGAAAAGRRPASRPLPASARPRSSPIEILDDDDDDIQVLASSIGRRRPNRVEELADDEPMHRVGSVEEELEVGSQGRRVRRNRRRVAGEVDRDLEVLGQRFGVMDEFAPAPAAAPRQQQQQQQQQPRGGSTGLGGQDWEELPQLPDDVDLEEQRMLMAAIQGGGYEGQLPDFENDPRFQPRVLSPGAQARQTLREEQDFAYYESLRADKEKAEAVERERREVEEAAAAAAAAAQAEARRQAEDADRLQRELSSKAASLPPEPPADDAEAVSLAVRLPAGGRYARRFRRSDPLQAVFDFVDVQSGGGADGSIRPGAYSLATSYPRRVLAAGGGQTLGDAGITARQEALFLELK</sequence>
<organism evidence="3 4">
    <name type="scientific">Micractinium conductrix</name>
    <dbReference type="NCBI Taxonomy" id="554055"/>
    <lineage>
        <taxon>Eukaryota</taxon>
        <taxon>Viridiplantae</taxon>
        <taxon>Chlorophyta</taxon>
        <taxon>core chlorophytes</taxon>
        <taxon>Trebouxiophyceae</taxon>
        <taxon>Chlorellales</taxon>
        <taxon>Chlorellaceae</taxon>
        <taxon>Chlorella clade</taxon>
        <taxon>Micractinium</taxon>
    </lineage>
</organism>
<accession>A0A2P6VJJ2</accession>
<feature type="compositionally biased region" description="Acidic residues" evidence="1">
    <location>
        <begin position="91"/>
        <end position="101"/>
    </location>
</feature>
<dbReference type="GO" id="GO:0043130">
    <property type="term" value="F:ubiquitin binding"/>
    <property type="evidence" value="ECO:0007669"/>
    <property type="project" value="TreeGrafter"/>
</dbReference>
<dbReference type="STRING" id="554055.A0A2P6VJJ2"/>
<feature type="compositionally biased region" description="Low complexity" evidence="1">
    <location>
        <begin position="337"/>
        <end position="346"/>
    </location>
</feature>
<dbReference type="Gene3D" id="3.10.20.90">
    <property type="entry name" value="Phosphatidylinositol 3-kinase Catalytic Subunit, Chain A, domain 1"/>
    <property type="match status" value="1"/>
</dbReference>
<feature type="region of interest" description="Disordered" evidence="1">
    <location>
        <begin position="337"/>
        <end position="378"/>
    </location>
</feature>
<feature type="compositionally biased region" description="Low complexity" evidence="1">
    <location>
        <begin position="219"/>
        <end position="238"/>
    </location>
</feature>
<dbReference type="SUPFAM" id="SSF54236">
    <property type="entry name" value="Ubiquitin-like"/>
    <property type="match status" value="1"/>
</dbReference>
<feature type="region of interest" description="Disordered" evidence="1">
    <location>
        <begin position="91"/>
        <end position="191"/>
    </location>
</feature>
<evidence type="ECO:0000313" key="4">
    <source>
        <dbReference type="Proteomes" id="UP000239649"/>
    </source>
</evidence>
<feature type="compositionally biased region" description="Basic and acidic residues" evidence="1">
    <location>
        <begin position="347"/>
        <end position="363"/>
    </location>
</feature>
<feature type="domain" description="UBX" evidence="2">
    <location>
        <begin position="376"/>
        <end position="459"/>
    </location>
</feature>
<feature type="region of interest" description="Disordered" evidence="1">
    <location>
        <begin position="217"/>
        <end position="302"/>
    </location>
</feature>
<name>A0A2P6VJJ2_9CHLO</name>
<dbReference type="PANTHER" id="PTHR23322:SF93">
    <property type="entry name" value="UBX DOMAIN-CONTAINING PROTEIN 8"/>
    <property type="match status" value="1"/>
</dbReference>
<dbReference type="Pfam" id="PF00789">
    <property type="entry name" value="UBX"/>
    <property type="match status" value="1"/>
</dbReference>
<comment type="caution">
    <text evidence="3">The sequence shown here is derived from an EMBL/GenBank/DDBJ whole genome shotgun (WGS) entry which is preliminary data.</text>
</comment>
<dbReference type="AlphaFoldDB" id="A0A2P6VJJ2"/>
<dbReference type="CDD" id="cd01767">
    <property type="entry name" value="UBX"/>
    <property type="match status" value="1"/>
</dbReference>
<dbReference type="OrthoDB" id="1920064at2759"/>
<gene>
    <name evidence="3" type="ORF">C2E20_2817</name>
</gene>
<keyword evidence="4" id="KW-1185">Reference proteome</keyword>
<dbReference type="Pfam" id="PF14555">
    <property type="entry name" value="UBA_4"/>
    <property type="match status" value="1"/>
</dbReference>
<dbReference type="InterPro" id="IPR029071">
    <property type="entry name" value="Ubiquitin-like_domsf"/>
</dbReference>
<dbReference type="PROSITE" id="PS50033">
    <property type="entry name" value="UBX"/>
    <property type="match status" value="1"/>
</dbReference>
<protein>
    <submittedName>
        <fullName evidence="3">Acetolactate synthase</fullName>
    </submittedName>
</protein>